<dbReference type="Pfam" id="PF01827">
    <property type="entry name" value="FTH"/>
    <property type="match status" value="1"/>
</dbReference>
<dbReference type="PANTHER" id="PTHR23015">
    <property type="entry name" value="UNCHARACTERIZED C.ELEGANS PROTEIN"/>
    <property type="match status" value="1"/>
</dbReference>
<feature type="region of interest" description="Disordered" evidence="1">
    <location>
        <begin position="211"/>
        <end position="238"/>
    </location>
</feature>
<name>A0A6A5G565_CAERE</name>
<comment type="caution">
    <text evidence="3">The sequence shown here is derived from an EMBL/GenBank/DDBJ whole genome shotgun (WGS) entry which is preliminary data.</text>
</comment>
<accession>A0A6A5G565</accession>
<dbReference type="InterPro" id="IPR002900">
    <property type="entry name" value="DUF38/FTH_CAE_spp"/>
</dbReference>
<dbReference type="CTD" id="9813769"/>
<feature type="domain" description="F-box" evidence="2">
    <location>
        <begin position="394"/>
        <end position="440"/>
    </location>
</feature>
<feature type="compositionally biased region" description="Basic and acidic residues" evidence="1">
    <location>
        <begin position="211"/>
        <end position="222"/>
    </location>
</feature>
<reference evidence="3 4" key="1">
    <citation type="submission" date="2019-12" db="EMBL/GenBank/DDBJ databases">
        <title>Chromosome-level assembly of the Caenorhabditis remanei genome.</title>
        <authorList>
            <person name="Teterina A.A."/>
            <person name="Willis J.H."/>
            <person name="Phillips P.C."/>
        </authorList>
    </citation>
    <scope>NUCLEOTIDE SEQUENCE [LARGE SCALE GENOMIC DNA]</scope>
    <source>
        <strain evidence="3 4">PX506</strain>
        <tissue evidence="3">Whole organism</tissue>
    </source>
</reference>
<evidence type="ECO:0000313" key="3">
    <source>
        <dbReference type="EMBL" id="KAF1749734.1"/>
    </source>
</evidence>
<gene>
    <name evidence="3" type="ORF">GCK72_026203</name>
</gene>
<evidence type="ECO:0000259" key="2">
    <source>
        <dbReference type="PROSITE" id="PS50181"/>
    </source>
</evidence>
<dbReference type="RefSeq" id="XP_053580298.1">
    <property type="nucleotide sequence ID" value="XM_053736732.1"/>
</dbReference>
<evidence type="ECO:0000256" key="1">
    <source>
        <dbReference type="SAM" id="MobiDB-lite"/>
    </source>
</evidence>
<protein>
    <recommendedName>
        <fullName evidence="2">F-box domain-containing protein</fullName>
    </recommendedName>
</protein>
<dbReference type="AlphaFoldDB" id="A0A6A5G565"/>
<dbReference type="Proteomes" id="UP000483820">
    <property type="component" value="Chromosome X"/>
</dbReference>
<dbReference type="InterPro" id="IPR040161">
    <property type="entry name" value="FB224"/>
</dbReference>
<dbReference type="EMBL" id="WUAV01000006">
    <property type="protein sequence ID" value="KAF1749734.1"/>
    <property type="molecule type" value="Genomic_DNA"/>
</dbReference>
<dbReference type="GeneID" id="9813769"/>
<organism evidence="3 4">
    <name type="scientific">Caenorhabditis remanei</name>
    <name type="common">Caenorhabditis vulgaris</name>
    <dbReference type="NCBI Taxonomy" id="31234"/>
    <lineage>
        <taxon>Eukaryota</taxon>
        <taxon>Metazoa</taxon>
        <taxon>Ecdysozoa</taxon>
        <taxon>Nematoda</taxon>
        <taxon>Chromadorea</taxon>
        <taxon>Rhabditida</taxon>
        <taxon>Rhabditina</taxon>
        <taxon>Rhabditomorpha</taxon>
        <taxon>Rhabditoidea</taxon>
        <taxon>Rhabditidae</taxon>
        <taxon>Peloderinae</taxon>
        <taxon>Caenorhabditis</taxon>
    </lineage>
</organism>
<evidence type="ECO:0000313" key="4">
    <source>
        <dbReference type="Proteomes" id="UP000483820"/>
    </source>
</evidence>
<dbReference type="PROSITE" id="PS50181">
    <property type="entry name" value="FBOX"/>
    <property type="match status" value="1"/>
</dbReference>
<dbReference type="KEGG" id="crq:GCK72_026203"/>
<proteinExistence type="predicted"/>
<dbReference type="InterPro" id="IPR001810">
    <property type="entry name" value="F-box_dom"/>
</dbReference>
<dbReference type="GO" id="GO:0045087">
    <property type="term" value="P:innate immune response"/>
    <property type="evidence" value="ECO:0007669"/>
    <property type="project" value="TreeGrafter"/>
</dbReference>
<sequence>MGVKSEETVKHCLDSLRQRQEVLGSSEKQVQLRIDAVFILNVSYELIEQRGRLVREDDSKWWLRLKFVFVEDLTVVRVVSILSIESTIEIKEREEAFWGGRTGSSIIALVQRKVRPMWKAYRAVAEENAAVSENNGGFLKGSIYRDWRRLGKKDEFMQEVVNVQTDTATVHVIGKTMAKIDGHVVYGVIEEGGRIVEIGRPLAAEELEERLRGQRHQEDRRRQPGIKIHPAFGGQKRRHDGLGSFGGSAAFLPYEVSGGPSGLSEDQQDLGASSAFEAPSLLMGPPPGLEGQPLLPPAVEQAAQEDRAIAGDRAALQAMVAPPNPEHLLNNSVMFRGAVLVHVLTNVPVSVAYNGFCNLFKKTFMEYTAFEYLYSKLRSGDLDYDYVSPPRRTTITINNLPGTALDMITKHLPPVETFLLRGQNRFLRDYVDNRPIFKSLEAVFEPGNCQFTMSHPWFVHAVVYQDLQVVGGGFVCSVTCGSKRKVVENTCSTEMLLTQLRLHLRHGQFIMNRIIIENGGWDDFEKIEHLLKNLKDKLKTKNLKIVASKPGDEMMILEHIDPGYLEELEIEIKDYQNPMTKEQIDSIVGMTQWEKATTKILKIHGQQGFPIESLMKCPNVKLMLLNKELPMDAIIYITQMVFASSAVKRFEIGTMFQLNPDDIFGRLEFLPPRPNTRIRAFRNAQKQRYVVEVGMTNVTISKFN</sequence>
<dbReference type="PANTHER" id="PTHR23015:SF4">
    <property type="entry name" value="DUF38 DOMAIN-CONTAINING PROTEIN-RELATED"/>
    <property type="match status" value="1"/>
</dbReference>